<feature type="chain" id="PRO_5009773482" description="DUF2059 domain-containing protein" evidence="1">
    <location>
        <begin position="32"/>
        <end position="283"/>
    </location>
</feature>
<dbReference type="Pfam" id="PF09832">
    <property type="entry name" value="DUF2059"/>
    <property type="match status" value="1"/>
</dbReference>
<feature type="domain" description="DUF2059" evidence="2">
    <location>
        <begin position="86"/>
        <end position="145"/>
    </location>
</feature>
<dbReference type="RefSeq" id="WP_008559135.1">
    <property type="nucleotide sequence ID" value="NZ_CVQZ01000009.1"/>
</dbReference>
<gene>
    <name evidence="3" type="ORF">NIT7321_02195</name>
</gene>
<evidence type="ECO:0000313" key="3">
    <source>
        <dbReference type="EMBL" id="CRL11340.1"/>
    </source>
</evidence>
<dbReference type="STRING" id="481446.NIT7645_01298"/>
<evidence type="ECO:0000313" key="4">
    <source>
        <dbReference type="Proteomes" id="UP000043764"/>
    </source>
</evidence>
<evidence type="ECO:0000259" key="2">
    <source>
        <dbReference type="Pfam" id="PF09832"/>
    </source>
</evidence>
<feature type="signal peptide" evidence="1">
    <location>
        <begin position="1"/>
        <end position="31"/>
    </location>
</feature>
<keyword evidence="4" id="KW-1185">Reference proteome</keyword>
<dbReference type="EMBL" id="CVRL01000025">
    <property type="protein sequence ID" value="CRL11340.1"/>
    <property type="molecule type" value="Genomic_DNA"/>
</dbReference>
<reference evidence="3 4" key="1">
    <citation type="submission" date="2015-05" db="EMBL/GenBank/DDBJ databases">
        <authorList>
            <person name="Rodrigo-Torres Lidia"/>
            <person name="Arahal R.David."/>
        </authorList>
    </citation>
    <scope>NUCLEOTIDE SEQUENCE [LARGE SCALE GENOMIC DNA]</scope>
    <source>
        <strain evidence="3 4">CECT 7321</strain>
    </source>
</reference>
<keyword evidence="1" id="KW-0732">Signal</keyword>
<evidence type="ECO:0000256" key="1">
    <source>
        <dbReference type="SAM" id="SignalP"/>
    </source>
</evidence>
<accession>A0A0H5DID7</accession>
<dbReference type="InterPro" id="IPR018637">
    <property type="entry name" value="DUF2059"/>
</dbReference>
<dbReference type="AlphaFoldDB" id="A0A0H5DID7"/>
<sequence>MTYASRTRLIQGVGALALVLAFFFSAVAAQAADRAKVIAFLETTGFDVALDSIAHSAELAPDMLGIDAGAFGSAWVRLSQDVFDRDEMRETAITILEETLAEEALAHAADFYASPLGARLVAAENASHRVEDDDAKQQAGMRIISDLVADGSSRPQLFQRMGEAIDAADAGVKALQEIQFRFLMAASAAGVIDLQLDGDGLRAFMADQEGATRMAMQAANMAASAYTYQGFSDAELDQYIDALEHPLMQQVYALLNAVQYEITANRFEALAYRLQDLQPAQDL</sequence>
<organism evidence="3 4">
    <name type="scientific">Phaeobacter italicus</name>
    <dbReference type="NCBI Taxonomy" id="481446"/>
    <lineage>
        <taxon>Bacteria</taxon>
        <taxon>Pseudomonadati</taxon>
        <taxon>Pseudomonadota</taxon>
        <taxon>Alphaproteobacteria</taxon>
        <taxon>Rhodobacterales</taxon>
        <taxon>Roseobacteraceae</taxon>
        <taxon>Phaeobacter</taxon>
    </lineage>
</organism>
<dbReference type="OrthoDB" id="7830101at2"/>
<proteinExistence type="predicted"/>
<dbReference type="Proteomes" id="UP000043764">
    <property type="component" value="Unassembled WGS sequence"/>
</dbReference>
<protein>
    <recommendedName>
        <fullName evidence="2">DUF2059 domain-containing protein</fullName>
    </recommendedName>
</protein>
<name>A0A0H5DID7_9RHOB</name>